<reference evidence="2" key="1">
    <citation type="journal article" date="2020" name="Nature">
        <title>Giant virus diversity and host interactions through global metagenomics.</title>
        <authorList>
            <person name="Schulz F."/>
            <person name="Roux S."/>
            <person name="Paez-Espino D."/>
            <person name="Jungbluth S."/>
            <person name="Walsh D.A."/>
            <person name="Denef V.J."/>
            <person name="McMahon K.D."/>
            <person name="Konstantinidis K.T."/>
            <person name="Eloe-Fadrosh E.A."/>
            <person name="Kyrpides N.C."/>
            <person name="Woyke T."/>
        </authorList>
    </citation>
    <scope>NUCLEOTIDE SEQUENCE</scope>
    <source>
        <strain evidence="2">GVMAG-S-1101169-75</strain>
    </source>
</reference>
<feature type="compositionally biased region" description="Acidic residues" evidence="1">
    <location>
        <begin position="147"/>
        <end position="158"/>
    </location>
</feature>
<protein>
    <submittedName>
        <fullName evidence="2">Uncharacterized protein</fullName>
    </submittedName>
</protein>
<feature type="region of interest" description="Disordered" evidence="1">
    <location>
        <begin position="134"/>
        <end position="158"/>
    </location>
</feature>
<proteinExistence type="predicted"/>
<dbReference type="AlphaFoldDB" id="A0A6C0K4E4"/>
<evidence type="ECO:0000313" key="2">
    <source>
        <dbReference type="EMBL" id="QHU11577.1"/>
    </source>
</evidence>
<name>A0A6C0K4E4_9ZZZZ</name>
<evidence type="ECO:0000256" key="1">
    <source>
        <dbReference type="SAM" id="MobiDB-lite"/>
    </source>
</evidence>
<sequence length="209" mass="24508">MDLLLEQFKNAIEKAKSYPDYIEFIYKSLERLTMSDVHDVWLGIRDDIYVIVPQNYTHIWSVTHDDLSEPLRRFDSSIRIGSYYGMEMYDDASTGSGMDPSFLVCNKNLERLEEWIALQYIRGLLSGDRRKALKRYRSQSPPPRDDQDMDTSSGEDEMDDLQKSIKRMRRFHISSSSNDVLSIVKEMGLYDLYRSNALFRKCVEEIIMA</sequence>
<dbReference type="EMBL" id="MN740786">
    <property type="protein sequence ID" value="QHU11577.1"/>
    <property type="molecule type" value="Genomic_DNA"/>
</dbReference>
<organism evidence="2">
    <name type="scientific">viral metagenome</name>
    <dbReference type="NCBI Taxonomy" id="1070528"/>
    <lineage>
        <taxon>unclassified sequences</taxon>
        <taxon>metagenomes</taxon>
        <taxon>organismal metagenomes</taxon>
    </lineage>
</organism>
<accession>A0A6C0K4E4</accession>